<organism evidence="2 3">
    <name type="scientific">Fusarium floridanum</name>
    <dbReference type="NCBI Taxonomy" id="1325733"/>
    <lineage>
        <taxon>Eukaryota</taxon>
        <taxon>Fungi</taxon>
        <taxon>Dikarya</taxon>
        <taxon>Ascomycota</taxon>
        <taxon>Pezizomycotina</taxon>
        <taxon>Sordariomycetes</taxon>
        <taxon>Hypocreomycetidae</taxon>
        <taxon>Hypocreales</taxon>
        <taxon>Nectriaceae</taxon>
        <taxon>Fusarium</taxon>
        <taxon>Fusarium solani species complex</taxon>
    </lineage>
</organism>
<gene>
    <name evidence="2" type="ORF">CEP51_016492</name>
</gene>
<proteinExistence type="predicted"/>
<name>A0A428NNG6_9HYPO</name>
<dbReference type="EMBL" id="NKCL01001182">
    <property type="protein sequence ID" value="RSL42343.1"/>
    <property type="molecule type" value="Genomic_DNA"/>
</dbReference>
<evidence type="ECO:0000313" key="2">
    <source>
        <dbReference type="EMBL" id="RSL42343.1"/>
    </source>
</evidence>
<feature type="region of interest" description="Disordered" evidence="1">
    <location>
        <begin position="82"/>
        <end position="108"/>
    </location>
</feature>
<evidence type="ECO:0000256" key="1">
    <source>
        <dbReference type="SAM" id="MobiDB-lite"/>
    </source>
</evidence>
<comment type="caution">
    <text evidence="2">The sequence shown here is derived from an EMBL/GenBank/DDBJ whole genome shotgun (WGS) entry which is preliminary data.</text>
</comment>
<evidence type="ECO:0000313" key="3">
    <source>
        <dbReference type="Proteomes" id="UP000287972"/>
    </source>
</evidence>
<dbReference type="Proteomes" id="UP000287972">
    <property type="component" value="Unassembled WGS sequence"/>
</dbReference>
<protein>
    <submittedName>
        <fullName evidence="2">Uncharacterized protein</fullName>
    </submittedName>
</protein>
<reference evidence="2 3" key="1">
    <citation type="submission" date="2017-06" db="EMBL/GenBank/DDBJ databases">
        <title>Comparative genomic analysis of Ambrosia Fusariam Clade fungi.</title>
        <authorList>
            <person name="Stajich J.E."/>
            <person name="Carrillo J."/>
            <person name="Kijimoto T."/>
            <person name="Eskalen A."/>
            <person name="O'Donnell K."/>
            <person name="Kasson M."/>
        </authorList>
    </citation>
    <scope>NUCLEOTIDE SEQUENCE [LARGE SCALE GENOMIC DNA]</scope>
    <source>
        <strain evidence="2 3">NRRL62606</strain>
    </source>
</reference>
<keyword evidence="3" id="KW-1185">Reference proteome</keyword>
<accession>A0A428NNG6</accession>
<dbReference type="AlphaFoldDB" id="A0A428NNG6"/>
<sequence length="108" mass="11545">MQDDDLNYGLAGRPIPCKRNKVLLYSWVNAYYMVFKVGLLTNARDAAFILTGSTLTHGTLASTTANAANGAVASVTIRPSSHPRCALAQRSTTPRGRLTLDPGQPRAA</sequence>